<dbReference type="SUPFAM" id="SSF103473">
    <property type="entry name" value="MFS general substrate transporter"/>
    <property type="match status" value="1"/>
</dbReference>
<evidence type="ECO:0000256" key="2">
    <source>
        <dbReference type="ARBA" id="ARBA00022692"/>
    </source>
</evidence>
<keyword evidence="4 5" id="KW-0472">Membrane</keyword>
<dbReference type="Proteomes" id="UP000029109">
    <property type="component" value="Unassembled WGS sequence"/>
</dbReference>
<evidence type="ECO:0000313" key="8">
    <source>
        <dbReference type="Proteomes" id="UP000029109"/>
    </source>
</evidence>
<organism evidence="7 8">
    <name type="scientific">Bifidobacterium pullorum</name>
    <dbReference type="NCBI Taxonomy" id="78448"/>
    <lineage>
        <taxon>Bacteria</taxon>
        <taxon>Bacillati</taxon>
        <taxon>Actinomycetota</taxon>
        <taxon>Actinomycetes</taxon>
        <taxon>Bifidobacteriales</taxon>
        <taxon>Bifidobacteriaceae</taxon>
        <taxon>Bifidobacterium</taxon>
    </lineage>
</organism>
<feature type="transmembrane region" description="Helical" evidence="5">
    <location>
        <begin position="325"/>
        <end position="351"/>
    </location>
</feature>
<feature type="transmembrane region" description="Helical" evidence="5">
    <location>
        <begin position="363"/>
        <end position="383"/>
    </location>
</feature>
<evidence type="ECO:0000256" key="4">
    <source>
        <dbReference type="ARBA" id="ARBA00023136"/>
    </source>
</evidence>
<dbReference type="InterPro" id="IPR036259">
    <property type="entry name" value="MFS_trans_sf"/>
</dbReference>
<keyword evidence="3 5" id="KW-1133">Transmembrane helix</keyword>
<evidence type="ECO:0000256" key="5">
    <source>
        <dbReference type="SAM" id="Phobius"/>
    </source>
</evidence>
<feature type="transmembrane region" description="Helical" evidence="5">
    <location>
        <begin position="91"/>
        <end position="110"/>
    </location>
</feature>
<sequence>MTSNADVTNADERLPWRLVVSLVIGPASWLLPHQGAIATLLPQKISEIDPVNKVPLVMMFSTVAMIVALFSNIALGACSDRTRTRFGKRKPWIIGCSILSCLVLLIYSRAETIPVMLAWWCVYEFVVNGVAAAIVAQLSDRVPARWRGTASSAYGLGQTIGGQAGILVAAQFLGDVTLGVEVFAAIALIGGVVSALLAGERSNLHEPVAPFSKRELVTMSMFPTRNATDFYKTLAARFLLVVGSSMVSNYMLYILQDYLGLDQAGAQRLLSVNSSITLIIGLVCCLGAGPLADRIGRPKQLAVATTGMIAVGALVPFVFPTPAGLIVFSIIVGIATGANSSLIQTISVIVLPNPEAAAKDLGFLNLANTLGGVGASFVAASVIGQFGYGAVFVAQAVVVLLSSALFYSIKRVR</sequence>
<comment type="caution">
    <text evidence="7">The sequence shown here is derived from an EMBL/GenBank/DDBJ whole genome shotgun (WGS) entry which is preliminary data.</text>
</comment>
<evidence type="ECO:0000256" key="1">
    <source>
        <dbReference type="ARBA" id="ARBA00004651"/>
    </source>
</evidence>
<dbReference type="InterPro" id="IPR020846">
    <property type="entry name" value="MFS_dom"/>
</dbReference>
<feature type="domain" description="Major facilitator superfamily (MFS) profile" evidence="6">
    <location>
        <begin position="229"/>
        <end position="413"/>
    </location>
</feature>
<dbReference type="InterPro" id="IPR011701">
    <property type="entry name" value="MFS"/>
</dbReference>
<reference evidence="7 8" key="1">
    <citation type="submission" date="2014-03" db="EMBL/GenBank/DDBJ databases">
        <title>Genomics of Bifidobacteria.</title>
        <authorList>
            <person name="Ventura M."/>
            <person name="Milani C."/>
            <person name="Lugli G.A."/>
        </authorList>
    </citation>
    <scope>NUCLEOTIDE SEQUENCE [LARGE SCALE GENOMIC DNA]</scope>
    <source>
        <strain evidence="7 8">LMG 21816</strain>
    </source>
</reference>
<feature type="transmembrane region" description="Helical" evidence="5">
    <location>
        <begin position="116"/>
        <end position="139"/>
    </location>
</feature>
<feature type="transmembrane region" description="Helical" evidence="5">
    <location>
        <begin position="275"/>
        <end position="292"/>
    </location>
</feature>
<protein>
    <submittedName>
        <fullName evidence="7">Multidrug-efflux transporter</fullName>
    </submittedName>
</protein>
<dbReference type="PANTHER" id="PTHR23528:SF1">
    <property type="entry name" value="MAJOR FACILITATOR SUPERFAMILY (MFS) PROFILE DOMAIN-CONTAINING PROTEIN"/>
    <property type="match status" value="1"/>
</dbReference>
<dbReference type="Gene3D" id="1.20.1250.20">
    <property type="entry name" value="MFS general substrate transporter like domains"/>
    <property type="match status" value="2"/>
</dbReference>
<dbReference type="EMBL" id="JGZJ01000010">
    <property type="protein sequence ID" value="KFI80979.1"/>
    <property type="molecule type" value="Genomic_DNA"/>
</dbReference>
<dbReference type="AlphaFoldDB" id="A0A7V8HPG6"/>
<dbReference type="PANTHER" id="PTHR23528">
    <property type="match status" value="1"/>
</dbReference>
<evidence type="ECO:0000259" key="6">
    <source>
        <dbReference type="PROSITE" id="PS50850"/>
    </source>
</evidence>
<dbReference type="PROSITE" id="PS50850">
    <property type="entry name" value="MFS"/>
    <property type="match status" value="1"/>
</dbReference>
<feature type="transmembrane region" description="Helical" evidence="5">
    <location>
        <begin position="389"/>
        <end position="409"/>
    </location>
</feature>
<feature type="transmembrane region" description="Helical" evidence="5">
    <location>
        <begin position="301"/>
        <end position="319"/>
    </location>
</feature>
<feature type="transmembrane region" description="Helical" evidence="5">
    <location>
        <begin position="151"/>
        <end position="172"/>
    </location>
</feature>
<evidence type="ECO:0000256" key="3">
    <source>
        <dbReference type="ARBA" id="ARBA00022989"/>
    </source>
</evidence>
<feature type="transmembrane region" description="Helical" evidence="5">
    <location>
        <begin position="178"/>
        <end position="198"/>
    </location>
</feature>
<evidence type="ECO:0000313" key="7">
    <source>
        <dbReference type="EMBL" id="KFI80979.1"/>
    </source>
</evidence>
<comment type="subcellular location">
    <subcellularLocation>
        <location evidence="1">Cell membrane</location>
        <topology evidence="1">Multi-pass membrane protein</topology>
    </subcellularLocation>
</comment>
<dbReference type="RefSeq" id="WP_043170390.1">
    <property type="nucleotide sequence ID" value="NZ_JBFCQF010000011.1"/>
</dbReference>
<feature type="transmembrane region" description="Helical" evidence="5">
    <location>
        <begin position="56"/>
        <end position="79"/>
    </location>
</feature>
<feature type="transmembrane region" description="Helical" evidence="5">
    <location>
        <begin position="234"/>
        <end position="255"/>
    </location>
</feature>
<keyword evidence="2 5" id="KW-0812">Transmembrane</keyword>
<dbReference type="Pfam" id="PF07690">
    <property type="entry name" value="MFS_1"/>
    <property type="match status" value="1"/>
</dbReference>
<proteinExistence type="predicted"/>
<accession>A0A7V8HPG6</accession>
<dbReference type="GO" id="GO:0005886">
    <property type="term" value="C:plasma membrane"/>
    <property type="evidence" value="ECO:0007669"/>
    <property type="project" value="UniProtKB-SubCell"/>
</dbReference>
<gene>
    <name evidence="7" type="ORF">BPULL_0528</name>
</gene>
<dbReference type="GO" id="GO:0022857">
    <property type="term" value="F:transmembrane transporter activity"/>
    <property type="evidence" value="ECO:0007669"/>
    <property type="project" value="InterPro"/>
</dbReference>
<name>A0A7V8HPG6_9BIFI</name>
<dbReference type="CDD" id="cd06174">
    <property type="entry name" value="MFS"/>
    <property type="match status" value="1"/>
</dbReference>